<evidence type="ECO:0000313" key="1">
    <source>
        <dbReference type="EMBL" id="PPR93411.1"/>
    </source>
</evidence>
<dbReference type="AlphaFoldDB" id="A0A2P5WQT8"/>
<reference evidence="1 2" key="1">
    <citation type="submission" date="2015-01" db="EMBL/GenBank/DDBJ databases">
        <title>Genome of allotetraploid Gossypium barbadense reveals genomic plasticity and fiber elongation in cotton evolution.</title>
        <authorList>
            <person name="Chen X."/>
            <person name="Liu X."/>
            <person name="Zhao B."/>
            <person name="Zheng H."/>
            <person name="Hu Y."/>
            <person name="Lu G."/>
            <person name="Yang C."/>
            <person name="Chen J."/>
            <person name="Shan C."/>
            <person name="Zhang L."/>
            <person name="Zhou Y."/>
            <person name="Wang L."/>
            <person name="Guo W."/>
            <person name="Bai Y."/>
            <person name="Ruan J."/>
            <person name="Shangguan X."/>
            <person name="Mao Y."/>
            <person name="Jiang J."/>
            <person name="Zhu Y."/>
            <person name="Lei J."/>
            <person name="Kang H."/>
            <person name="Chen S."/>
            <person name="He X."/>
            <person name="Wang R."/>
            <person name="Wang Y."/>
            <person name="Chen J."/>
            <person name="Wang L."/>
            <person name="Yu S."/>
            <person name="Wang B."/>
            <person name="Wei J."/>
            <person name="Song S."/>
            <person name="Lu X."/>
            <person name="Gao Z."/>
            <person name="Gu W."/>
            <person name="Deng X."/>
            <person name="Ma D."/>
            <person name="Wang S."/>
            <person name="Liang W."/>
            <person name="Fang L."/>
            <person name="Cai C."/>
            <person name="Zhu X."/>
            <person name="Zhou B."/>
            <person name="Zhang Y."/>
            <person name="Chen Z."/>
            <person name="Xu S."/>
            <person name="Zhu R."/>
            <person name="Wang S."/>
            <person name="Zhang T."/>
            <person name="Zhao G."/>
        </authorList>
    </citation>
    <scope>NUCLEOTIDE SEQUENCE [LARGE SCALE GENOMIC DNA]</scope>
    <source>
        <strain evidence="2">cv. Xinhai21</strain>
        <tissue evidence="1">Leaf</tissue>
    </source>
</reference>
<dbReference type="EMBL" id="KZ666808">
    <property type="protein sequence ID" value="PPR93411.1"/>
    <property type="molecule type" value="Genomic_DNA"/>
</dbReference>
<name>A0A2P5WQT8_GOSBA</name>
<sequence length="66" mass="7409">MVVSGLGDGGYENEMMEGPSENVTVRVRMMMLVRELRMMNKKDDRVVGGLYDAQWGDTVEVLLVAE</sequence>
<proteinExistence type="predicted"/>
<protein>
    <submittedName>
        <fullName evidence="1">Uncharacterized protein</fullName>
    </submittedName>
</protein>
<accession>A0A2P5WQT8</accession>
<organism evidence="1 2">
    <name type="scientific">Gossypium barbadense</name>
    <name type="common">Sea Island cotton</name>
    <name type="synonym">Hibiscus barbadensis</name>
    <dbReference type="NCBI Taxonomy" id="3634"/>
    <lineage>
        <taxon>Eukaryota</taxon>
        <taxon>Viridiplantae</taxon>
        <taxon>Streptophyta</taxon>
        <taxon>Embryophyta</taxon>
        <taxon>Tracheophyta</taxon>
        <taxon>Spermatophyta</taxon>
        <taxon>Magnoliopsida</taxon>
        <taxon>eudicotyledons</taxon>
        <taxon>Gunneridae</taxon>
        <taxon>Pentapetalae</taxon>
        <taxon>rosids</taxon>
        <taxon>malvids</taxon>
        <taxon>Malvales</taxon>
        <taxon>Malvaceae</taxon>
        <taxon>Malvoideae</taxon>
        <taxon>Gossypium</taxon>
    </lineage>
</organism>
<dbReference type="Proteomes" id="UP000239757">
    <property type="component" value="Unassembled WGS sequence"/>
</dbReference>
<gene>
    <name evidence="1" type="ORF">GOBAR_AA27248</name>
</gene>
<evidence type="ECO:0000313" key="2">
    <source>
        <dbReference type="Proteomes" id="UP000239757"/>
    </source>
</evidence>